<keyword evidence="1" id="KW-1133">Transmembrane helix</keyword>
<feature type="transmembrane region" description="Helical" evidence="1">
    <location>
        <begin position="20"/>
        <end position="48"/>
    </location>
</feature>
<evidence type="ECO:0000256" key="1">
    <source>
        <dbReference type="SAM" id="Phobius"/>
    </source>
</evidence>
<comment type="caution">
    <text evidence="2">The sequence shown here is derived from an EMBL/GenBank/DDBJ whole genome shotgun (WGS) entry which is preliminary data.</text>
</comment>
<sequence>MNLSHLLAASHKYGGPWKLLLLNLLPGALIGALLAMSSYAWLISVLHIHHRASSSSDDAIVAIATYIAIYVLAWTPATWFFFSRPWFGWASMGGDVVATTGSIAIAVLTRGSTGNCTGLLSPEDIMAVGTKNASQACKLQKVVFATGVCNSIMFPVMIAILIYLKTRSGHVRKPMEEDGEMVENIQ</sequence>
<evidence type="ECO:0000313" key="2">
    <source>
        <dbReference type="EMBL" id="KAL2037950.1"/>
    </source>
</evidence>
<gene>
    <name evidence="2" type="ORF">N7G274_009425</name>
</gene>
<reference evidence="2 3" key="1">
    <citation type="submission" date="2024-09" db="EMBL/GenBank/DDBJ databases">
        <title>Rethinking Asexuality: The Enigmatic Case of Functional Sexual Genes in Lepraria (Stereocaulaceae).</title>
        <authorList>
            <person name="Doellman M."/>
            <person name="Sun Y."/>
            <person name="Barcenas-Pena A."/>
            <person name="Lumbsch H.T."/>
            <person name="Grewe F."/>
        </authorList>
    </citation>
    <scope>NUCLEOTIDE SEQUENCE [LARGE SCALE GENOMIC DNA]</scope>
    <source>
        <strain evidence="2 3">Mercado 3170</strain>
    </source>
</reference>
<dbReference type="EMBL" id="JBEFKJ010000036">
    <property type="protein sequence ID" value="KAL2037950.1"/>
    <property type="molecule type" value="Genomic_DNA"/>
</dbReference>
<keyword evidence="1" id="KW-0472">Membrane</keyword>
<proteinExistence type="predicted"/>
<feature type="transmembrane region" description="Helical" evidence="1">
    <location>
        <begin position="142"/>
        <end position="164"/>
    </location>
</feature>
<evidence type="ECO:0000313" key="3">
    <source>
        <dbReference type="Proteomes" id="UP001590950"/>
    </source>
</evidence>
<keyword evidence="3" id="KW-1185">Reference proteome</keyword>
<name>A0ABR3ZYT1_9LECA</name>
<protein>
    <submittedName>
        <fullName evidence="2">Uncharacterized protein</fullName>
    </submittedName>
</protein>
<dbReference type="Proteomes" id="UP001590950">
    <property type="component" value="Unassembled WGS sequence"/>
</dbReference>
<feature type="transmembrane region" description="Helical" evidence="1">
    <location>
        <begin position="60"/>
        <end position="82"/>
    </location>
</feature>
<keyword evidence="1" id="KW-0812">Transmembrane</keyword>
<accession>A0ABR3ZYT1</accession>
<organism evidence="2 3">
    <name type="scientific">Stereocaulon virgatum</name>
    <dbReference type="NCBI Taxonomy" id="373712"/>
    <lineage>
        <taxon>Eukaryota</taxon>
        <taxon>Fungi</taxon>
        <taxon>Dikarya</taxon>
        <taxon>Ascomycota</taxon>
        <taxon>Pezizomycotina</taxon>
        <taxon>Lecanoromycetes</taxon>
        <taxon>OSLEUM clade</taxon>
        <taxon>Lecanoromycetidae</taxon>
        <taxon>Lecanorales</taxon>
        <taxon>Lecanorineae</taxon>
        <taxon>Stereocaulaceae</taxon>
        <taxon>Stereocaulon</taxon>
    </lineage>
</organism>